<feature type="region of interest" description="Disordered" evidence="1">
    <location>
        <begin position="20"/>
        <end position="52"/>
    </location>
</feature>
<evidence type="ECO:0000256" key="1">
    <source>
        <dbReference type="SAM" id="MobiDB-lite"/>
    </source>
</evidence>
<dbReference type="VEuPathDB" id="FungiDB:GLRG_05147"/>
<dbReference type="HOGENOM" id="CLU_3087115_0_0_1"/>
<accession>E3QGL5</accession>
<evidence type="ECO:0000313" key="2">
    <source>
        <dbReference type="EMBL" id="EFQ30003.1"/>
    </source>
</evidence>
<sequence>MLNNRYGVACFLLVVQGLSDQERDGKTPSPQQMASRHAGRTKAGGEALYCVR</sequence>
<gene>
    <name evidence="2" type="ORF">GLRG_05147</name>
</gene>
<dbReference type="GeneID" id="24410512"/>
<dbReference type="RefSeq" id="XP_008094023.1">
    <property type="nucleotide sequence ID" value="XM_008095832.1"/>
</dbReference>
<dbReference type="Proteomes" id="UP000008782">
    <property type="component" value="Unassembled WGS sequence"/>
</dbReference>
<evidence type="ECO:0000313" key="3">
    <source>
        <dbReference type="Proteomes" id="UP000008782"/>
    </source>
</evidence>
<dbReference type="AlphaFoldDB" id="E3QGL5"/>
<name>E3QGL5_COLGM</name>
<dbReference type="EMBL" id="GG697347">
    <property type="protein sequence ID" value="EFQ30003.1"/>
    <property type="molecule type" value="Genomic_DNA"/>
</dbReference>
<keyword evidence="3" id="KW-1185">Reference proteome</keyword>
<organism evidence="3">
    <name type="scientific">Colletotrichum graminicola (strain M1.001 / M2 / FGSC 10212)</name>
    <name type="common">Maize anthracnose fungus</name>
    <name type="synonym">Glomerella graminicola</name>
    <dbReference type="NCBI Taxonomy" id="645133"/>
    <lineage>
        <taxon>Eukaryota</taxon>
        <taxon>Fungi</taxon>
        <taxon>Dikarya</taxon>
        <taxon>Ascomycota</taxon>
        <taxon>Pezizomycotina</taxon>
        <taxon>Sordariomycetes</taxon>
        <taxon>Hypocreomycetidae</taxon>
        <taxon>Glomerellales</taxon>
        <taxon>Glomerellaceae</taxon>
        <taxon>Colletotrichum</taxon>
        <taxon>Colletotrichum graminicola species complex</taxon>
    </lineage>
</organism>
<protein>
    <submittedName>
        <fullName evidence="2">Uncharacterized protein</fullName>
    </submittedName>
</protein>
<reference evidence="3" key="1">
    <citation type="journal article" date="2012" name="Nat. Genet.">
        <title>Lifestyle transitions in plant pathogenic Colletotrichum fungi deciphered by genome and transcriptome analyses.</title>
        <authorList>
            <person name="O'Connell R.J."/>
            <person name="Thon M.R."/>
            <person name="Hacquard S."/>
            <person name="Amyotte S.G."/>
            <person name="Kleemann J."/>
            <person name="Torres M.F."/>
            <person name="Damm U."/>
            <person name="Buiate E.A."/>
            <person name="Epstein L."/>
            <person name="Alkan N."/>
            <person name="Altmueller J."/>
            <person name="Alvarado-Balderrama L."/>
            <person name="Bauser C.A."/>
            <person name="Becker C."/>
            <person name="Birren B.W."/>
            <person name="Chen Z."/>
            <person name="Choi J."/>
            <person name="Crouch J.A."/>
            <person name="Duvick J.P."/>
            <person name="Farman M.A."/>
            <person name="Gan P."/>
            <person name="Heiman D."/>
            <person name="Henrissat B."/>
            <person name="Howard R.J."/>
            <person name="Kabbage M."/>
            <person name="Koch C."/>
            <person name="Kracher B."/>
            <person name="Kubo Y."/>
            <person name="Law A.D."/>
            <person name="Lebrun M.-H."/>
            <person name="Lee Y.-H."/>
            <person name="Miyara I."/>
            <person name="Moore N."/>
            <person name="Neumann U."/>
            <person name="Nordstroem K."/>
            <person name="Panaccione D.G."/>
            <person name="Panstruga R."/>
            <person name="Place M."/>
            <person name="Proctor R.H."/>
            <person name="Prusky D."/>
            <person name="Rech G."/>
            <person name="Reinhardt R."/>
            <person name="Rollins J.A."/>
            <person name="Rounsley S."/>
            <person name="Schardl C.L."/>
            <person name="Schwartz D.C."/>
            <person name="Shenoy N."/>
            <person name="Shirasu K."/>
            <person name="Sikhakolli U.R."/>
            <person name="Stueber K."/>
            <person name="Sukno S.A."/>
            <person name="Sweigard J.A."/>
            <person name="Takano Y."/>
            <person name="Takahara H."/>
            <person name="Trail F."/>
            <person name="van der Does H.C."/>
            <person name="Voll L.M."/>
            <person name="Will I."/>
            <person name="Young S."/>
            <person name="Zeng Q."/>
            <person name="Zhang J."/>
            <person name="Zhou S."/>
            <person name="Dickman M.B."/>
            <person name="Schulze-Lefert P."/>
            <person name="Ver Loren van Themaat E."/>
            <person name="Ma L.-J."/>
            <person name="Vaillancourt L.J."/>
        </authorList>
    </citation>
    <scope>NUCLEOTIDE SEQUENCE [LARGE SCALE GENOMIC DNA]</scope>
    <source>
        <strain evidence="3">M1.001 / M2 / FGSC 10212</strain>
    </source>
</reference>
<proteinExistence type="predicted"/>